<feature type="region of interest" description="Disordered" evidence="15">
    <location>
        <begin position="2168"/>
        <end position="2188"/>
    </location>
</feature>
<dbReference type="InterPro" id="IPR050780">
    <property type="entry name" value="Mucin_vWF_Thrombospondin_sf"/>
</dbReference>
<dbReference type="SMART" id="SM00231">
    <property type="entry name" value="FA58C"/>
    <property type="match status" value="1"/>
</dbReference>
<dbReference type="Pfam" id="PF00094">
    <property type="entry name" value="VWD"/>
    <property type="match status" value="3"/>
</dbReference>
<dbReference type="SUPFAM" id="SSF49785">
    <property type="entry name" value="Galactose-binding domain-like"/>
    <property type="match status" value="1"/>
</dbReference>
<feature type="disulfide bond" evidence="14">
    <location>
        <begin position="1448"/>
        <end position="1466"/>
    </location>
</feature>
<feature type="compositionally biased region" description="Pro residues" evidence="15">
    <location>
        <begin position="2171"/>
        <end position="2181"/>
    </location>
</feature>
<dbReference type="Pfam" id="PF01826">
    <property type="entry name" value="TIL"/>
    <property type="match status" value="12"/>
</dbReference>
<evidence type="ECO:0000256" key="3">
    <source>
        <dbReference type="ARBA" id="ARBA00020523"/>
    </source>
</evidence>
<evidence type="ECO:0000256" key="15">
    <source>
        <dbReference type="SAM" id="MobiDB-lite"/>
    </source>
</evidence>
<dbReference type="Pfam" id="PF23244">
    <property type="entry name" value="VWF"/>
    <property type="match status" value="1"/>
</dbReference>
<dbReference type="PROSITE" id="PS01209">
    <property type="entry name" value="LDLRA_1"/>
    <property type="match status" value="2"/>
</dbReference>
<dbReference type="InterPro" id="IPR001846">
    <property type="entry name" value="VWF_type-D"/>
</dbReference>
<dbReference type="GeneID" id="136991357"/>
<keyword evidence="11" id="KW-0325">Glycoprotein</keyword>
<dbReference type="CDD" id="cd00057">
    <property type="entry name" value="FA58C"/>
    <property type="match status" value="1"/>
</dbReference>
<evidence type="ECO:0000259" key="18">
    <source>
        <dbReference type="PROSITE" id="PS50184"/>
    </source>
</evidence>
<dbReference type="InterPro" id="IPR006207">
    <property type="entry name" value="Cys_knot_C"/>
</dbReference>
<dbReference type="PRINTS" id="PR00261">
    <property type="entry name" value="LDLRECEPTOR"/>
</dbReference>
<feature type="disulfide bond" evidence="14">
    <location>
        <begin position="1520"/>
        <end position="1532"/>
    </location>
</feature>
<keyword evidence="7" id="KW-0677">Repeat</keyword>
<feature type="disulfide bond" evidence="14">
    <location>
        <begin position="1663"/>
        <end position="1681"/>
    </location>
</feature>
<feature type="disulfide bond" evidence="14">
    <location>
        <begin position="2372"/>
        <end position="2384"/>
    </location>
</feature>
<dbReference type="Gene3D" id="6.20.200.20">
    <property type="match status" value="1"/>
</dbReference>
<feature type="domain" description="VWFC" evidence="18">
    <location>
        <begin position="5246"/>
        <end position="5302"/>
    </location>
</feature>
<dbReference type="Proteomes" id="UP001652627">
    <property type="component" value="Chromosome 2"/>
</dbReference>
<feature type="disulfide bond" evidence="14">
    <location>
        <begin position="1460"/>
        <end position="1475"/>
    </location>
</feature>
<dbReference type="Pfam" id="PF00057">
    <property type="entry name" value="Ldl_recept_a"/>
    <property type="match status" value="11"/>
</dbReference>
<dbReference type="PANTHER" id="PTHR11339">
    <property type="entry name" value="EXTRACELLULAR MATRIX GLYCOPROTEIN RELATED"/>
    <property type="match status" value="1"/>
</dbReference>
<dbReference type="PROSITE" id="PS01225">
    <property type="entry name" value="CTCK_2"/>
    <property type="match status" value="1"/>
</dbReference>
<dbReference type="PROSITE" id="PS01286">
    <property type="entry name" value="FA58C_2"/>
    <property type="match status" value="1"/>
</dbReference>
<dbReference type="InterPro" id="IPR002172">
    <property type="entry name" value="LDrepeatLR_classA_rpt"/>
</dbReference>
<keyword evidence="10 14" id="KW-1015">Disulfide bond</keyword>
<feature type="disulfide bond" evidence="14">
    <location>
        <begin position="2611"/>
        <end position="2626"/>
    </location>
</feature>
<keyword evidence="6" id="KW-0732">Signal</keyword>
<evidence type="ECO:0000256" key="13">
    <source>
        <dbReference type="PROSITE-ProRule" id="PRU00039"/>
    </source>
</evidence>
<dbReference type="PROSITE" id="PS50184">
    <property type="entry name" value="VWFC_2"/>
    <property type="match status" value="3"/>
</dbReference>
<reference evidence="21" key="2">
    <citation type="submission" date="2025-08" db="UniProtKB">
        <authorList>
            <consortium name="RefSeq"/>
        </authorList>
    </citation>
    <scope>IDENTIFICATION</scope>
    <source>
        <tissue evidence="21">Blood</tissue>
    </source>
</reference>
<dbReference type="Pfam" id="PF00090">
    <property type="entry name" value="TSP_1"/>
    <property type="match status" value="24"/>
</dbReference>
<feature type="domain" description="VWFD" evidence="19">
    <location>
        <begin position="586"/>
        <end position="757"/>
    </location>
</feature>
<dbReference type="PROSITE" id="PS51233">
    <property type="entry name" value="VWFD"/>
    <property type="match status" value="3"/>
</dbReference>
<dbReference type="PROSITE" id="PS01285">
    <property type="entry name" value="FA58C_1"/>
    <property type="match status" value="1"/>
</dbReference>
<feature type="disulfide bond" evidence="14">
    <location>
        <begin position="2394"/>
        <end position="2409"/>
    </location>
</feature>
<dbReference type="PROSITE" id="PS50092">
    <property type="entry name" value="TSP1"/>
    <property type="match status" value="27"/>
</dbReference>
<evidence type="ECO:0000256" key="7">
    <source>
        <dbReference type="ARBA" id="ARBA00022737"/>
    </source>
</evidence>
<feature type="region of interest" description="Disordered" evidence="15">
    <location>
        <begin position="2216"/>
        <end position="2235"/>
    </location>
</feature>
<dbReference type="SUPFAM" id="SSF57603">
    <property type="entry name" value="FnI-like domain"/>
    <property type="match status" value="5"/>
</dbReference>
<feature type="disulfide bond" evidence="14">
    <location>
        <begin position="1596"/>
        <end position="1608"/>
    </location>
</feature>
<feature type="domain" description="VWFD" evidence="19">
    <location>
        <begin position="230"/>
        <end position="396"/>
    </location>
</feature>
<keyword evidence="5" id="KW-0245">EGF-like domain</keyword>
<dbReference type="Gene3D" id="4.10.400.10">
    <property type="entry name" value="Low-density Lipoprotein Receptor"/>
    <property type="match status" value="14"/>
</dbReference>
<dbReference type="InterPro" id="IPR023415">
    <property type="entry name" value="LDLR_class-A_CS"/>
</dbReference>
<feature type="disulfide bond" evidence="14">
    <location>
        <begin position="1757"/>
        <end position="1772"/>
    </location>
</feature>
<dbReference type="SUPFAM" id="SSF57424">
    <property type="entry name" value="LDL receptor-like module"/>
    <property type="match status" value="14"/>
</dbReference>
<feature type="disulfide bond" evidence="14">
    <location>
        <begin position="2652"/>
        <end position="2670"/>
    </location>
</feature>
<dbReference type="Gene3D" id="2.10.25.10">
    <property type="entry name" value="Laminin"/>
    <property type="match status" value="14"/>
</dbReference>
<gene>
    <name evidence="21" type="primary">LOC136991357</name>
</gene>
<dbReference type="SMART" id="SM00832">
    <property type="entry name" value="C8"/>
    <property type="match status" value="3"/>
</dbReference>
<dbReference type="Pfam" id="PF00754">
    <property type="entry name" value="F5_F8_type_C"/>
    <property type="match status" value="1"/>
</dbReference>
<dbReference type="SMART" id="SM00216">
    <property type="entry name" value="VWD"/>
    <property type="match status" value="3"/>
</dbReference>
<dbReference type="SMART" id="SM00215">
    <property type="entry name" value="VWC_out"/>
    <property type="match status" value="11"/>
</dbReference>
<dbReference type="SUPFAM" id="SSF82895">
    <property type="entry name" value="TSP-1 type 1 repeat"/>
    <property type="match status" value="26"/>
</dbReference>
<feature type="disulfide bond" evidence="14">
    <location>
        <begin position="1527"/>
        <end position="1545"/>
    </location>
</feature>
<feature type="disulfide bond" evidence="14">
    <location>
        <begin position="1441"/>
        <end position="1453"/>
    </location>
</feature>
<feature type="domain" description="VWFD" evidence="19">
    <location>
        <begin position="1038"/>
        <end position="1208"/>
    </location>
</feature>
<dbReference type="Gene3D" id="2.20.100.10">
    <property type="entry name" value="Thrombospondin type-1 (TSP1) repeat"/>
    <property type="match status" value="26"/>
</dbReference>
<feature type="disulfide bond" evidence="14">
    <location>
        <begin position="2664"/>
        <end position="2679"/>
    </location>
</feature>
<feature type="region of interest" description="Disordered" evidence="15">
    <location>
        <begin position="2436"/>
        <end position="2511"/>
    </location>
</feature>
<comment type="caution">
    <text evidence="13">Lacks conserved residue(s) required for the propagation of feature annotation.</text>
</comment>
<evidence type="ECO:0000313" key="21">
    <source>
        <dbReference type="RefSeq" id="XP_067148338.1"/>
    </source>
</evidence>
<evidence type="ECO:0000259" key="19">
    <source>
        <dbReference type="PROSITE" id="PS51233"/>
    </source>
</evidence>
<evidence type="ECO:0000256" key="2">
    <source>
        <dbReference type="ARBA" id="ARBA00009456"/>
    </source>
</evidence>
<dbReference type="Pfam" id="PF08742">
    <property type="entry name" value="C8"/>
    <property type="match status" value="3"/>
</dbReference>
<evidence type="ECO:0000256" key="4">
    <source>
        <dbReference type="ARBA" id="ARBA00022525"/>
    </source>
</evidence>
<feature type="domain" description="VWFC" evidence="18">
    <location>
        <begin position="3134"/>
        <end position="3222"/>
    </location>
</feature>
<feature type="disulfide bond" evidence="14">
    <location>
        <begin position="2645"/>
        <end position="2657"/>
    </location>
</feature>
<dbReference type="InterPro" id="IPR008979">
    <property type="entry name" value="Galactose-bd-like_sf"/>
</dbReference>
<keyword evidence="9" id="KW-0130">Cell adhesion</keyword>
<dbReference type="Pfam" id="PF19028">
    <property type="entry name" value="TSP1_spondin"/>
    <property type="match status" value="1"/>
</dbReference>
<feature type="domain" description="CTCK" evidence="16">
    <location>
        <begin position="5313"/>
        <end position="5400"/>
    </location>
</feature>
<feature type="region of interest" description="Disordered" evidence="15">
    <location>
        <begin position="3944"/>
        <end position="3975"/>
    </location>
</feature>
<dbReference type="InterPro" id="IPR036383">
    <property type="entry name" value="TSP1_rpt_sf"/>
</dbReference>
<dbReference type="Pfam" id="PF00093">
    <property type="entry name" value="VWC"/>
    <property type="match status" value="1"/>
</dbReference>
<dbReference type="PROSITE" id="PS50068">
    <property type="entry name" value="LDLRA_2"/>
    <property type="match status" value="14"/>
</dbReference>
<dbReference type="SMART" id="SM00192">
    <property type="entry name" value="LDLa"/>
    <property type="match status" value="14"/>
</dbReference>
<dbReference type="CDD" id="cd19941">
    <property type="entry name" value="TIL"/>
    <property type="match status" value="14"/>
</dbReference>
<keyword evidence="4" id="KW-0964">Secreted</keyword>
<evidence type="ECO:0000256" key="12">
    <source>
        <dbReference type="ARBA" id="ARBA00045981"/>
    </source>
</evidence>
<comment type="function">
    <text evidence="12">Involved in the modulation of neuronal aggregation. May be involved in developmental events during the formation of the central nervous system.</text>
</comment>
<comment type="subcellular location">
    <subcellularLocation>
        <location evidence="1">Secreted</location>
        <location evidence="1">Extracellular space</location>
    </subcellularLocation>
</comment>
<proteinExistence type="inferred from homology"/>
<dbReference type="InterPro" id="IPR001007">
    <property type="entry name" value="VWF_dom"/>
</dbReference>
<dbReference type="PROSITE" id="PS50022">
    <property type="entry name" value="FA58C_3"/>
    <property type="match status" value="1"/>
</dbReference>
<evidence type="ECO:0000256" key="1">
    <source>
        <dbReference type="ARBA" id="ARBA00004239"/>
    </source>
</evidence>
<comment type="similarity">
    <text evidence="2">Belongs to the thrombospondin family.</text>
</comment>
<feature type="disulfide bond" evidence="14">
    <location>
        <begin position="1539"/>
        <end position="1554"/>
    </location>
</feature>
<dbReference type="InterPro" id="IPR036055">
    <property type="entry name" value="LDL_receptor-like_sf"/>
</dbReference>
<dbReference type="InterPro" id="IPR002919">
    <property type="entry name" value="TIL_dom"/>
</dbReference>
<dbReference type="InterPro" id="IPR014853">
    <property type="entry name" value="VWF/SSPO/ZAN-like_Cys-rich_dom"/>
</dbReference>
<feature type="disulfide bond" evidence="14">
    <location>
        <begin position="1675"/>
        <end position="1690"/>
    </location>
</feature>
<feature type="disulfide bond" evidence="14">
    <location>
        <begin position="1563"/>
        <end position="1581"/>
    </location>
</feature>
<dbReference type="InterPro" id="IPR000884">
    <property type="entry name" value="TSP1_rpt"/>
</dbReference>
<evidence type="ECO:0000256" key="14">
    <source>
        <dbReference type="PROSITE-ProRule" id="PRU00124"/>
    </source>
</evidence>
<dbReference type="Gene3D" id="2.60.120.260">
    <property type="entry name" value="Galactose-binding domain-like"/>
    <property type="match status" value="1"/>
</dbReference>
<evidence type="ECO:0000313" key="20">
    <source>
        <dbReference type="Proteomes" id="UP001652627"/>
    </source>
</evidence>
<reference evidence="20" key="1">
    <citation type="submission" date="2025-05" db="UniProtKB">
        <authorList>
            <consortium name="RefSeq"/>
        </authorList>
    </citation>
    <scope>NUCLEOTIDE SEQUENCE [LARGE SCALE GENOMIC DNA]</scope>
</reference>
<feature type="disulfide bond" evidence="14">
    <location>
        <begin position="1656"/>
        <end position="1668"/>
    </location>
</feature>
<dbReference type="PROSITE" id="PS01208">
    <property type="entry name" value="VWFC_1"/>
    <property type="match status" value="1"/>
</dbReference>
<name>A0ABM4E6S5_9AVES</name>
<dbReference type="SMART" id="SM00214">
    <property type="entry name" value="VWC"/>
    <property type="match status" value="9"/>
</dbReference>
<accession>A0ABM4E6S5</accession>
<dbReference type="InterPro" id="IPR000421">
    <property type="entry name" value="FA58C"/>
</dbReference>
<dbReference type="PANTHER" id="PTHR11339:SF396">
    <property type="entry name" value="SCO-SPONDIN"/>
    <property type="match status" value="1"/>
</dbReference>
<evidence type="ECO:0000256" key="8">
    <source>
        <dbReference type="ARBA" id="ARBA00022837"/>
    </source>
</evidence>
<feature type="disulfide bond" evidence="14">
    <location>
        <begin position="2592"/>
        <end position="2604"/>
    </location>
</feature>
<dbReference type="CDD" id="cd00112">
    <property type="entry name" value="LDLa"/>
    <property type="match status" value="13"/>
</dbReference>
<dbReference type="RefSeq" id="XP_067148338.1">
    <property type="nucleotide sequence ID" value="XM_067292237.1"/>
</dbReference>
<feature type="disulfide bond" evidence="14">
    <location>
        <begin position="2599"/>
        <end position="2617"/>
    </location>
</feature>
<feature type="domain" description="VWFC" evidence="18">
    <location>
        <begin position="2099"/>
        <end position="2161"/>
    </location>
</feature>
<dbReference type="Gene3D" id="2.10.70.10">
    <property type="entry name" value="Complement Module, domain 1"/>
    <property type="match status" value="1"/>
</dbReference>
<dbReference type="SUPFAM" id="SSF57567">
    <property type="entry name" value="Serine protease inhibitors"/>
    <property type="match status" value="14"/>
</dbReference>
<protein>
    <recommendedName>
        <fullName evidence="3">SCO-spondin</fullName>
    </recommendedName>
</protein>
<evidence type="ECO:0000259" key="17">
    <source>
        <dbReference type="PROSITE" id="PS50022"/>
    </source>
</evidence>
<feature type="disulfide bond" evidence="14">
    <location>
        <begin position="1556"/>
        <end position="1568"/>
    </location>
</feature>
<feature type="compositionally biased region" description="Low complexity" evidence="15">
    <location>
        <begin position="2445"/>
        <end position="2458"/>
    </location>
</feature>
<evidence type="ECO:0000259" key="16">
    <source>
        <dbReference type="PROSITE" id="PS01225"/>
    </source>
</evidence>
<evidence type="ECO:0000256" key="10">
    <source>
        <dbReference type="ARBA" id="ARBA00023157"/>
    </source>
</evidence>
<feature type="disulfide bond" evidence="14">
    <location>
        <begin position="1745"/>
        <end position="1763"/>
    </location>
</feature>
<dbReference type="InterPro" id="IPR036084">
    <property type="entry name" value="Ser_inhib-like_sf"/>
</dbReference>
<feature type="domain" description="F5/8 type C" evidence="17">
    <location>
        <begin position="2203"/>
        <end position="2352"/>
    </location>
</feature>
<evidence type="ECO:0000256" key="9">
    <source>
        <dbReference type="ARBA" id="ARBA00022889"/>
    </source>
</evidence>
<feature type="region of interest" description="Disordered" evidence="15">
    <location>
        <begin position="4021"/>
        <end position="4046"/>
    </location>
</feature>
<evidence type="ECO:0000256" key="5">
    <source>
        <dbReference type="ARBA" id="ARBA00022536"/>
    </source>
</evidence>
<dbReference type="InterPro" id="IPR000742">
    <property type="entry name" value="EGF"/>
</dbReference>
<feature type="disulfide bond" evidence="14">
    <location>
        <begin position="2422"/>
        <end position="2437"/>
    </location>
</feature>
<feature type="disulfide bond" evidence="14">
    <location>
        <begin position="1603"/>
        <end position="1621"/>
    </location>
</feature>
<feature type="disulfide bond" evidence="14">
    <location>
        <begin position="1487"/>
        <end position="1505"/>
    </location>
</feature>
<keyword evidence="20" id="KW-1185">Reference proteome</keyword>
<dbReference type="SMART" id="SM00209">
    <property type="entry name" value="TSP1"/>
    <property type="match status" value="26"/>
</dbReference>
<feature type="disulfide bond" evidence="14">
    <location>
        <begin position="1793"/>
        <end position="1811"/>
    </location>
</feature>
<dbReference type="InterPro" id="IPR044004">
    <property type="entry name" value="TSP1_spondin_dom"/>
</dbReference>
<evidence type="ECO:0000256" key="11">
    <source>
        <dbReference type="ARBA" id="ARBA00023180"/>
    </source>
</evidence>
<keyword evidence="8" id="KW-0106">Calcium</keyword>
<dbReference type="SMART" id="SM00181">
    <property type="entry name" value="EGF"/>
    <property type="match status" value="9"/>
</dbReference>
<organism evidence="20 21">
    <name type="scientific">Apteryx mantelli</name>
    <name type="common">North Island brown kiwi</name>
    <dbReference type="NCBI Taxonomy" id="2696672"/>
    <lineage>
        <taxon>Eukaryota</taxon>
        <taxon>Metazoa</taxon>
        <taxon>Chordata</taxon>
        <taxon>Craniata</taxon>
        <taxon>Vertebrata</taxon>
        <taxon>Euteleostomi</taxon>
        <taxon>Archelosauria</taxon>
        <taxon>Archosauria</taxon>
        <taxon>Dinosauria</taxon>
        <taxon>Saurischia</taxon>
        <taxon>Theropoda</taxon>
        <taxon>Coelurosauria</taxon>
        <taxon>Aves</taxon>
        <taxon>Palaeognathae</taxon>
        <taxon>Apterygiformes</taxon>
        <taxon>Apterygidae</taxon>
        <taxon>Apteryx</taxon>
    </lineage>
</organism>
<evidence type="ECO:0000256" key="6">
    <source>
        <dbReference type="ARBA" id="ARBA00022729"/>
    </source>
</evidence>
<sequence length="5407" mass="569295">MPSPGPGAGCGSQCQVHPSAGYRSRCWVQILVPGAGPGAGCRSRCRERVPRLSGRRCRRWCERTEQVTEEAVVTPRREEVVPCASVYQYSLAGWRIDRERTRQGPGSAAPMCYLYKPPETRPELRNRTVRACCPGWSGPRCTQGAAFLGRCYSAWQCQDAPGGRNLSAMSLAECCGRPWGHSWSNASAPALCFACSHLPLAGDAPAASPSRPVAPAALRAPAAGSRRPFASCLAWAGSRYRSFDGTHFRFAGGCAYSLAAAADDTWAVSIAAGSPRALRATFGLDAVEVRGRNVSVNGATVPEGEPHLRNGISVRWLGDFLAVESGLGVRVKSDGRDTVSVTVSAELRGGTRGLCGPYNDDPADDFQQLGGDVAALAASFGNSWRIPDASLELACSDAAEDGSGCAAAEGGARRPAAEAVCGKLLAGPFSRCHGEVDPRGFYDACLDLYCRDAGAGPSPPAAVCDTFAGYVRDCAQRQTYIDWRAPGFCEKQCGPGKRYSDCVSSCPASCAAVGTAEEGHCRDDCASGCECAPGLYLDGGACVPESACPCHHRRQKYAPGQSIRQSCNQCTCRGGRWLCTRDRCSAECAVLGDLHYVTFDRKRFSLLGACEYTLVQDFVDGKLLITAEHEACSSHGPLSCLRALSVTVHKTSARLRGAGDVTVNGKAVALPFANADLTIRRASSSFVLLQAFGAHVLWGLETPTAYITLQPGYANKVRGLCGTYNWDQQDEFATPAGDVEASVSAFANKYRASGDCPVLSPFPFDPCGTYAQRRDFAEDACAILHGSAFQPCHHLVEREPFYQLCLYDACACPAGRSCLCPSLAAYARQCAQEGAALSWRNQTLCGVRCGGGQEYLECGRPCGRTCADLRLDGAGSCPDLEGVCVPGCNCPRGLVLDDGGQCVPPGTCTCRHGDGTYVPGSTIRKGCNTCVCTAGAWNCTASPCAAAALCPGELVYAVGSCLRTCDGAEPNGTCAGLSDGCVCPPGTVFLDEHCVSPEQCPCHHNGRLYQPNDTIVRECNTCVCRRQRWQCSSRQCAGTCVATGDPHYITFDGRAFSFLGDCEYVLAREAGGLFTVTAENVPCGTGGVTCTKSVVVVLGNTVVHMLRGRDVTVNGVPVRPPKVYSGNGLTLERAGLFLVLLSRLGLTVLWDGGTRVYVKLDPQHRGRVAGLCGNFDRDAENDFASRQGVVEPTADLFGNSWRVSLLCPEVDGEDAEHPCTENPHRVPWARKRCSVLTQRLFAPCHDAVPSRRFYDWCVFDACGCDSGGDCECLCTAIAAYAEECGQRGIHVRWRSQDLCPLQCDRGLEYVACGPACPQTCKNFGLEPPERCETASCLEGCFCPDGKVLHEDGCIDPSECPCYWEGTSFPSGAVLQQDCKNCTCEAGLWQCGSAAEPCVSEPRCAEAEFACRASGRCVPSAWVCDNEDDCGDGSDEFCAPRCAPHQYLCASGQCVPWGARCDGAADCLDGSDEGGCPAPACAPEEFRCAGGRCIPREHVCDGELDCGFADDSDEAGCSPSCGAGEYRCAAGRCVPYLLRCDGRDDCGDFSDERECVCPGGHFQCPEDACLPPAAVCDGKDDCAAGADEAFCPGRVTCAPGQLPCPDGSCIGSATVCDGARDCRDGSDESPEWCAAARPTAVPGAAVAPANRTAAPPCGRYEFPCRSGGCKPRGWVCDSEADCPDGSDELDCNRTCGLEQFPCALGAECIPYGHLCDGVPHCPDLSDESADNCGSTQIPPCPGHFVCNNRLCVNVSRVCDGALDCPQGEDELACEGHVPAGESNRTAGPCAEYACGEGKCIAFKQVCNGLADCADGSAAWGWLPSDERDCGLWSPWAPWSACSRSCGPGLQVRVRGCTRRAPGVLHHCRGEGTQARQCFSVACPVDGAWSEWATWSNCTADCRGVVVRRRGCVPPRNGGRHCAELPGASPATLELDTCRLDDCLNVTACPAGLVRRQCAPCPVSCADLSSRAKCRREQPCSPGCWCAEGLVLDGERRCVRPRDCPCEVEGVRYGPGQLAKVNCRVCACQDGQLKRCRHNPECAVNCGWSTWSPWGDCLGPCGVQSIQWSFRSPNNPSKHGGGRQCRGIYRKARRCQTEPCKECEHRGRPHAPGDRWRSGQCHVCQCLRNLTVQCSPYCPYGAAACPEGQVLVQGRGDACCYCAEAGDNRTATPVPPAPRPPAATPAAPTGSPLLTFPLPPLGDPCYGPLGVAALPDSSFTASSEQAGNPAGTGRLDRASPPALELQGWAPPADAYPQLLSQPPYLQLDLLEPRNLTGVVVQGAGSSDAYVTAFLLQFSADGARWHNYRELFQGNFDDATPVVRMFGRMIQAQHVRILPQDFHNGIFLRAELLGCGRVSPAVPGAAPVLPGQLLCRAGEFQCRNGRCVPAGPRGTLCDGVDDCGDLSDELRCAAAGGCLEASRRCDGIADCPDSTDEADCASLGSTVPPAASASSTAPARAGVLGPSAEQPSPSEGVMPTPQGAALPGTGMPVPAVTSGPAAGAPSTTNGSGGAEVLGELVTLLKPTAAAPAAPVGPGGSGRPGLSIALPAGLESPAPSVGPGMAAVTVSPPSRPALPGVPTPMPAAPLLPRLLCAPGQFACAALGCVEAASVCDGQQDCLDGSDEAQCGGPAASAGPTVPTAWPPACSAKQFSCGSGECLAPDKRCDLHRDCADGSDESDCVDCIVSAWSGWSECSRSCGLGVTFRRRDLLRNALPGGACDRRDFDSRSCFLRACPVHGAWAAWGAWSHCDAECRGGVRSRARSCADPPPKNGGQPCPGDAVQSQPCNLQPCGDARDCGPEMVFVQAGDCERGLVSPCAQACGDLSTARSCRSPCEEGCRCPPGLFLQEGGCVNVSQCHCHVGRERRLPGEMFLRDGCSRCVCLDGAVTCEDAACAVDCGWSAWSAWTACDRSCGAGMQQRFRSPSNPAAAHGGAPCDGDAQEVRECHAPCDAEPASHWSTWTSWSPCSKTCFHDVDRVGVRKRFRHCGGGSAEPADTGACPGPAVQEELCDTPPCLVGGVWTPWTAWSECSAPCDAGVQTRNRSCSRPTYGGPGCAGPLVQTRDCNTQPCKALCPGNMVYRTAEECRRGGGACPRLCLDQGAGVECATHCYEGCYCPDGLFLQNDTCVPRSQCLCYHRGALYQPGDTAALDACNNCTCTSGEMVCGTEPCPVHCGWSSWTAWSACSRSCNVGTRRRYRAGTAPPAAFGGRDCQGPGVEMEFCSLQPCRAGAEWGPWSECSVPCGGGYRNRTRTGSLPGGLEFSTCNLTPCPGEAPGVCPAGKVWKECADVPGSCAELSTAPAANGTCRAGCYCPPGAVLLNDECVAETECPCAAGGELYLPGAAVPRGCENCSCVAGRIANCSRAACGDASGLWSAWTPWSECSASCGLGLQRRYRFCTAAPRPGAGPPCAEPGPQPDERPCILEPCSPPDCAAVEGSVYSRCGPSCPRSCDDIAHCAWRCEPGCYCPGGKVLDPRGPACVAPSNCTCLDLLAGRRYLPGDTVARGDGCNNCTCTQGKMLCTSLPCPVPGAWCDWSPWTPCSRTCGGEATSRYRSCSCPRPQRGGEACAGEQERHGDVGLQRQRKDCAATAACPVDGAWSSWGPWSPCEGCAGRAARVRHCANPAARFGGLPCAGEARQSRPCPRGSGACEDCGGGLVSLACGKPCPRSCEDLREDTACLESPRCQPACGCPPGLLLQDGACVSPDRCRCEYRNSSLGSPWAANASAGAGPVPWEFLQPGESVHGPCQNCTCEAGQLRCRAAPGCRADGAWSPWGPWGPCAPDCRAGTQLRFRECSNPAPQGGGRGCRGPSQHQRACPTEDACPEEEPWGEWSPWGPCSVSCGGGEQMRSRACRQPECPGLPVQSRTCNTQVCREAGCPAGRLYRECLRGEGCPYSCAQLVGRVGCFAQRCEEGCHCPAGTFQHRGACLQECPCLLTDELLRELRGDGDGDGDSDSAEPGAPPTPPDAAGREVPHGSTLSSACTNCTCAHGRLRCAEPRCPRHGGFAPWGPWGRCSRSCGGPGRQSRTRGCSRPEPARGGRDCAGPRTDARDCWAPECAAVAVPTEEPGPRPGAAEGFGPWSPWSPCSQTCTRPQLPATKTRSRLCAAAANCTGDAVQELPCNLPHCAAAAPCRGEECAGVNCSWTPWGPWGACSRSCGGGLQQRLRAYTPPGPGGRWCEAMLSAHVQRRRCNPQPCRVDGAWSKWSPWSRCDRTCGGGRAVRTRSCTGPPPKNGGQRCRGERHRVRVCNARPCGEGCPPPMAPVACANRCPRRCWDLQEGIACQDEEPCEPGCRCPAGTLEQDSGCVSPAHCECTDAQGHGWAPGSQFHDGCNNCTCAEGRLLCTNRTCPPQQCDWSPWSSWSQCSVTCGDGQQTRFRAPTSGSGAVECRAEQQESRGCAAGLCPPLCPHGAGERRLGDTWLQGDCQQCTCTPEGPFCRDVACAAAPGQEQCDWTEWSPCSRSCGTGLASREGACACATPGTPGTPCNASARQEQQACYLRPCPDECSWSPWTPWSPCSCSLPVQQRYRHQLDPDAGLGPGSELCVGLDGQFRVCNHSGCSAASCQPPFEYRPCGSPCAGLCSTRQHPELCADLPRCLPGCFCPQGLLEQSGACVPPSQCGCLHVSGLDGPVRLAAGDTILLGCKECVCRDGALRCSSEGCRGLLPLSDWSEWTPCSACLPLEALGPGTVSLLLAQAGGRREAAGSPSDAAPLASVQRRYRACLDPQSGLPWAGGEAACAAELQQERLCPQPHACQDLCIWSPWGSWGPCREPCSGGFRLRRRRPQHPAGAAQCYGARSQTESCNTAACPGEACEQRGKVFAASCANGCPRTCADLWRHVECLQGACKPGCRCPEGQLLQDGVCVPVAECRCGLPGANSTLEVLPGQVAEVECHNCTCGNGTFACPDAPCPSYGPWSAWSPCSESCGGGSTFRHRGCEESAGGAPCPAEATRETAACNLQPCPAGCQLSAWSPWSPCSASCGGGISERSRAPLPARDGAEEPCPALPPLLLHRLCNTHNCTPECPSGRVHSDCANACPHACSHLRPGTRCLQETCQPGCACPPGQVLQDGTCVPPEECRCVLAPPVPWARNLSQEEREQEYPPGSRIHHRCNSCVCVRGAFNCSQQDCNVDCLWSPWSPWSPCSATCGSGERLSRRHPLQQRLYDGAECVGPATRQAACDLPDCACPAGERWQGAGAPAGCERSCREIYGEPPHNCSGAAAPGCTCEPGRYRNGSGHCVTAARCECLHRGRLYEPGSEWLEDCATCRCVNGRAACAAACPPLSCPEGEAKVQEPGSCCPVCRKESLEEPSSMCRRFTEVRNITKGRCSLHGVEVSYCSGRCLSRTTVIPEEPYLQTLCDCCSYHLDPASPVRILSLRCEDGEVEPVVLPVIHSCECSSCQGGDFSKR</sequence>
<feature type="disulfide bond" evidence="14">
    <location>
        <begin position="1575"/>
        <end position="1590"/>
    </location>
</feature>
<feature type="disulfide bond" evidence="14">
    <location>
        <begin position="1480"/>
        <end position="1492"/>
    </location>
</feature>